<protein>
    <submittedName>
        <fullName evidence="1">Uncharacterized protein</fullName>
    </submittedName>
</protein>
<evidence type="ECO:0000313" key="2">
    <source>
        <dbReference type="Proteomes" id="UP001195483"/>
    </source>
</evidence>
<sequence>MYTHKYDIDALVKKNKQLMDENVTLKDNGLQKLEGKKTICKTRQQKDIQSILADLKTSLAKLQKYADEGSMVS</sequence>
<reference evidence="1" key="2">
    <citation type="journal article" date="2021" name="Genome Biol. Evol.">
        <title>Developing a high-quality reference genome for a parasitic bivalve with doubly uniparental inheritance (Bivalvia: Unionida).</title>
        <authorList>
            <person name="Smith C.H."/>
        </authorList>
    </citation>
    <scope>NUCLEOTIDE SEQUENCE</scope>
    <source>
        <strain evidence="1">CHS0354</strain>
        <tissue evidence="1">Mantle</tissue>
    </source>
</reference>
<keyword evidence="2" id="KW-1185">Reference proteome</keyword>
<comment type="caution">
    <text evidence="1">The sequence shown here is derived from an EMBL/GenBank/DDBJ whole genome shotgun (WGS) entry which is preliminary data.</text>
</comment>
<name>A0AAE0SIA3_9BIVA</name>
<evidence type="ECO:0000313" key="1">
    <source>
        <dbReference type="EMBL" id="KAK3592437.1"/>
    </source>
</evidence>
<dbReference type="EMBL" id="JAEAOA010001058">
    <property type="protein sequence ID" value="KAK3592437.1"/>
    <property type="molecule type" value="Genomic_DNA"/>
</dbReference>
<reference evidence="1" key="1">
    <citation type="journal article" date="2021" name="Genome Biol. Evol.">
        <title>A High-Quality Reference Genome for a Parasitic Bivalve with Doubly Uniparental Inheritance (Bivalvia: Unionida).</title>
        <authorList>
            <person name="Smith C.H."/>
        </authorList>
    </citation>
    <scope>NUCLEOTIDE SEQUENCE</scope>
    <source>
        <strain evidence="1">CHS0354</strain>
    </source>
</reference>
<accession>A0AAE0SIA3</accession>
<organism evidence="1 2">
    <name type="scientific">Potamilus streckersoni</name>
    <dbReference type="NCBI Taxonomy" id="2493646"/>
    <lineage>
        <taxon>Eukaryota</taxon>
        <taxon>Metazoa</taxon>
        <taxon>Spiralia</taxon>
        <taxon>Lophotrochozoa</taxon>
        <taxon>Mollusca</taxon>
        <taxon>Bivalvia</taxon>
        <taxon>Autobranchia</taxon>
        <taxon>Heteroconchia</taxon>
        <taxon>Palaeoheterodonta</taxon>
        <taxon>Unionida</taxon>
        <taxon>Unionoidea</taxon>
        <taxon>Unionidae</taxon>
        <taxon>Ambleminae</taxon>
        <taxon>Lampsilini</taxon>
        <taxon>Potamilus</taxon>
    </lineage>
</organism>
<dbReference type="AlphaFoldDB" id="A0AAE0SIA3"/>
<dbReference type="Proteomes" id="UP001195483">
    <property type="component" value="Unassembled WGS sequence"/>
</dbReference>
<gene>
    <name evidence="1" type="ORF">CHS0354_017235</name>
</gene>
<proteinExistence type="predicted"/>
<reference evidence="1" key="3">
    <citation type="submission" date="2023-05" db="EMBL/GenBank/DDBJ databases">
        <authorList>
            <person name="Smith C.H."/>
        </authorList>
    </citation>
    <scope>NUCLEOTIDE SEQUENCE</scope>
    <source>
        <strain evidence="1">CHS0354</strain>
        <tissue evidence="1">Mantle</tissue>
    </source>
</reference>